<accession>A0ABQ5D1Y9</accession>
<organism evidence="1 2">
    <name type="scientific">Tanacetum coccineum</name>
    <dbReference type="NCBI Taxonomy" id="301880"/>
    <lineage>
        <taxon>Eukaryota</taxon>
        <taxon>Viridiplantae</taxon>
        <taxon>Streptophyta</taxon>
        <taxon>Embryophyta</taxon>
        <taxon>Tracheophyta</taxon>
        <taxon>Spermatophyta</taxon>
        <taxon>Magnoliopsida</taxon>
        <taxon>eudicotyledons</taxon>
        <taxon>Gunneridae</taxon>
        <taxon>Pentapetalae</taxon>
        <taxon>asterids</taxon>
        <taxon>campanulids</taxon>
        <taxon>Asterales</taxon>
        <taxon>Asteraceae</taxon>
        <taxon>Asteroideae</taxon>
        <taxon>Anthemideae</taxon>
        <taxon>Anthemidinae</taxon>
        <taxon>Tanacetum</taxon>
    </lineage>
</organism>
<protein>
    <submittedName>
        <fullName evidence="1">Uncharacterized protein</fullName>
    </submittedName>
</protein>
<dbReference type="EMBL" id="BQNB010014788">
    <property type="protein sequence ID" value="GJT32372.1"/>
    <property type="molecule type" value="Genomic_DNA"/>
</dbReference>
<evidence type="ECO:0000313" key="2">
    <source>
        <dbReference type="Proteomes" id="UP001151760"/>
    </source>
</evidence>
<keyword evidence="2" id="KW-1185">Reference proteome</keyword>
<gene>
    <name evidence="1" type="ORF">Tco_0922791</name>
</gene>
<reference evidence="1" key="1">
    <citation type="journal article" date="2022" name="Int. J. Mol. Sci.">
        <title>Draft Genome of Tanacetum Coccineum: Genomic Comparison of Closely Related Tanacetum-Family Plants.</title>
        <authorList>
            <person name="Yamashiro T."/>
            <person name="Shiraishi A."/>
            <person name="Nakayama K."/>
            <person name="Satake H."/>
        </authorList>
    </citation>
    <scope>NUCLEOTIDE SEQUENCE</scope>
</reference>
<comment type="caution">
    <text evidence="1">The sequence shown here is derived from an EMBL/GenBank/DDBJ whole genome shotgun (WGS) entry which is preliminary data.</text>
</comment>
<proteinExistence type="predicted"/>
<reference evidence="1" key="2">
    <citation type="submission" date="2022-01" db="EMBL/GenBank/DDBJ databases">
        <authorList>
            <person name="Yamashiro T."/>
            <person name="Shiraishi A."/>
            <person name="Satake H."/>
            <person name="Nakayama K."/>
        </authorList>
    </citation>
    <scope>NUCLEOTIDE SEQUENCE</scope>
</reference>
<evidence type="ECO:0000313" key="1">
    <source>
        <dbReference type="EMBL" id="GJT32372.1"/>
    </source>
</evidence>
<dbReference type="Proteomes" id="UP001151760">
    <property type="component" value="Unassembled WGS sequence"/>
</dbReference>
<name>A0ABQ5D1Y9_9ASTR</name>
<sequence>MHTGEGEELNRDDWTTEWGELGGVSEWGEGRVKSTHSHRDFIRSGRVIVDMETRNSIDIDVGSVLELERPQIREIFFDGRSDDLYEGLVGLIGGWIDWWGEERKKDQILLDEETALKLQAVFDEEEILAKEKAKKVQEANIALIKT</sequence>